<proteinExistence type="inferred from homology"/>
<keyword evidence="2" id="KW-0645">Protease</keyword>
<dbReference type="InterPro" id="IPR038765">
    <property type="entry name" value="Papain-like_cys_pep_sf"/>
</dbReference>
<dbReference type="Gene3D" id="3.90.1720.10">
    <property type="entry name" value="endopeptidase domain like (from Nostoc punctiforme)"/>
    <property type="match status" value="1"/>
</dbReference>
<dbReference type="SUPFAM" id="SSF54001">
    <property type="entry name" value="Cysteine proteinases"/>
    <property type="match status" value="1"/>
</dbReference>
<name>A0A2S8S4F8_9RHOB</name>
<dbReference type="PANTHER" id="PTHR47359:SF3">
    <property type="entry name" value="NLP_P60 DOMAIN-CONTAINING PROTEIN-RELATED"/>
    <property type="match status" value="1"/>
</dbReference>
<gene>
    <name evidence="6" type="ORF">LX70_02985</name>
</gene>
<sequence>MTGRRLTPANDRVAHVSLKGSVAAARFVEGEAASVAVPLADLLAAPGGARDRQLLMGDEVLVLDRHEGFAFLRSAKDGYCGYVAEAALGPFHAPTHWIATPASHLYPAPDMKRREVAGVSFGARLTITAEHPKFLETDGGLFVPRPHLRPMGQVMDDPAGVAEMFLGTPYLWGGNSRAGLDCSGLVQASLLACGIGCPGDSDMQAALGGPLDGPEALRRGDLIFWKGHVAMALDPARLIHANAFRMAVAIEGIPEAIARIEGQGDGPPTAFRRVVYSISGLR</sequence>
<dbReference type="Proteomes" id="UP000238338">
    <property type="component" value="Unassembled WGS sequence"/>
</dbReference>
<dbReference type="Pfam" id="PF00877">
    <property type="entry name" value="NLPC_P60"/>
    <property type="match status" value="1"/>
</dbReference>
<evidence type="ECO:0000256" key="3">
    <source>
        <dbReference type="ARBA" id="ARBA00022801"/>
    </source>
</evidence>
<evidence type="ECO:0000259" key="5">
    <source>
        <dbReference type="PROSITE" id="PS51935"/>
    </source>
</evidence>
<dbReference type="InterPro" id="IPR051794">
    <property type="entry name" value="PG_Endopeptidase_C40"/>
</dbReference>
<protein>
    <submittedName>
        <fullName evidence="6">NlpC/P60 family protein</fullName>
    </submittedName>
</protein>
<dbReference type="InterPro" id="IPR000064">
    <property type="entry name" value="NLP_P60_dom"/>
</dbReference>
<evidence type="ECO:0000256" key="1">
    <source>
        <dbReference type="ARBA" id="ARBA00007074"/>
    </source>
</evidence>
<comment type="similarity">
    <text evidence="1">Belongs to the peptidase C40 family.</text>
</comment>
<evidence type="ECO:0000313" key="6">
    <source>
        <dbReference type="EMBL" id="PQV55664.1"/>
    </source>
</evidence>
<evidence type="ECO:0000256" key="2">
    <source>
        <dbReference type="ARBA" id="ARBA00022670"/>
    </source>
</evidence>
<accession>A0A2S8S4F8</accession>
<organism evidence="6 7">
    <name type="scientific">Albidovulum denitrificans</name>
    <dbReference type="NCBI Taxonomy" id="404881"/>
    <lineage>
        <taxon>Bacteria</taxon>
        <taxon>Pseudomonadati</taxon>
        <taxon>Pseudomonadota</taxon>
        <taxon>Alphaproteobacteria</taxon>
        <taxon>Rhodobacterales</taxon>
        <taxon>Paracoccaceae</taxon>
        <taxon>Albidovulum</taxon>
    </lineage>
</organism>
<feature type="domain" description="NlpC/P60" evidence="5">
    <location>
        <begin position="152"/>
        <end position="275"/>
    </location>
</feature>
<dbReference type="AlphaFoldDB" id="A0A2S8S4F8"/>
<dbReference type="EMBL" id="PVEP01000007">
    <property type="protein sequence ID" value="PQV55664.1"/>
    <property type="molecule type" value="Genomic_DNA"/>
</dbReference>
<keyword evidence="7" id="KW-1185">Reference proteome</keyword>
<evidence type="ECO:0000256" key="4">
    <source>
        <dbReference type="ARBA" id="ARBA00022807"/>
    </source>
</evidence>
<dbReference type="OrthoDB" id="9813368at2"/>
<comment type="caution">
    <text evidence="6">The sequence shown here is derived from an EMBL/GenBank/DDBJ whole genome shotgun (WGS) entry which is preliminary data.</text>
</comment>
<keyword evidence="3" id="KW-0378">Hydrolase</keyword>
<dbReference type="PROSITE" id="PS51935">
    <property type="entry name" value="NLPC_P60"/>
    <property type="match status" value="1"/>
</dbReference>
<dbReference type="InterPro" id="IPR041382">
    <property type="entry name" value="SH3_16"/>
</dbReference>
<evidence type="ECO:0000313" key="7">
    <source>
        <dbReference type="Proteomes" id="UP000238338"/>
    </source>
</evidence>
<keyword evidence="4" id="KW-0788">Thiol protease</keyword>
<reference evidence="6 7" key="1">
    <citation type="submission" date="2018-02" db="EMBL/GenBank/DDBJ databases">
        <title>Genomic Encyclopedia of Archaeal and Bacterial Type Strains, Phase II (KMG-II): from individual species to whole genera.</title>
        <authorList>
            <person name="Goeker M."/>
        </authorList>
    </citation>
    <scope>NUCLEOTIDE SEQUENCE [LARGE SCALE GENOMIC DNA]</scope>
    <source>
        <strain evidence="6 7">DSM 18921</strain>
    </source>
</reference>
<dbReference type="GO" id="GO:0006508">
    <property type="term" value="P:proteolysis"/>
    <property type="evidence" value="ECO:0007669"/>
    <property type="project" value="UniProtKB-KW"/>
</dbReference>
<dbReference type="RefSeq" id="WP_105515579.1">
    <property type="nucleotide sequence ID" value="NZ_PVEP01000007.1"/>
</dbReference>
<dbReference type="PANTHER" id="PTHR47359">
    <property type="entry name" value="PEPTIDOGLYCAN DL-ENDOPEPTIDASE CWLO"/>
    <property type="match status" value="1"/>
</dbReference>
<dbReference type="GO" id="GO:0008234">
    <property type="term" value="F:cysteine-type peptidase activity"/>
    <property type="evidence" value="ECO:0007669"/>
    <property type="project" value="UniProtKB-KW"/>
</dbReference>
<dbReference type="Pfam" id="PF18348">
    <property type="entry name" value="SH3_16"/>
    <property type="match status" value="1"/>
</dbReference>